<evidence type="ECO:0000256" key="1">
    <source>
        <dbReference type="ARBA" id="ARBA00000900"/>
    </source>
</evidence>
<dbReference type="Proteomes" id="UP001419268">
    <property type="component" value="Unassembled WGS sequence"/>
</dbReference>
<dbReference type="InterPro" id="IPR013083">
    <property type="entry name" value="Znf_RING/FYVE/PHD"/>
</dbReference>
<dbReference type="GO" id="GO:0004672">
    <property type="term" value="F:protein kinase activity"/>
    <property type="evidence" value="ECO:0007669"/>
    <property type="project" value="InterPro"/>
</dbReference>
<organism evidence="9 10">
    <name type="scientific">Stephania cephalantha</name>
    <dbReference type="NCBI Taxonomy" id="152367"/>
    <lineage>
        <taxon>Eukaryota</taxon>
        <taxon>Viridiplantae</taxon>
        <taxon>Streptophyta</taxon>
        <taxon>Embryophyta</taxon>
        <taxon>Tracheophyta</taxon>
        <taxon>Spermatophyta</taxon>
        <taxon>Magnoliopsida</taxon>
        <taxon>Ranunculales</taxon>
        <taxon>Menispermaceae</taxon>
        <taxon>Menispermoideae</taxon>
        <taxon>Cissampelideae</taxon>
        <taxon>Stephania</taxon>
    </lineage>
</organism>
<evidence type="ECO:0000259" key="7">
    <source>
        <dbReference type="PROSITE" id="PS50011"/>
    </source>
</evidence>
<dbReference type="GO" id="GO:0005524">
    <property type="term" value="F:ATP binding"/>
    <property type="evidence" value="ECO:0007669"/>
    <property type="project" value="InterPro"/>
</dbReference>
<dbReference type="InterPro" id="IPR001245">
    <property type="entry name" value="Ser-Thr/Tyr_kinase_cat_dom"/>
</dbReference>
<dbReference type="Pfam" id="PF07714">
    <property type="entry name" value="PK_Tyr_Ser-Thr"/>
    <property type="match status" value="1"/>
</dbReference>
<dbReference type="PROSITE" id="PS00108">
    <property type="entry name" value="PROTEIN_KINASE_ST"/>
    <property type="match status" value="1"/>
</dbReference>
<evidence type="ECO:0000259" key="8">
    <source>
        <dbReference type="PROSITE" id="PS51698"/>
    </source>
</evidence>
<evidence type="ECO:0000313" key="9">
    <source>
        <dbReference type="EMBL" id="KAK9147481.1"/>
    </source>
</evidence>
<dbReference type="PANTHER" id="PTHR45647">
    <property type="entry name" value="OS02G0152300 PROTEIN"/>
    <property type="match status" value="1"/>
</dbReference>
<reference evidence="9 10" key="1">
    <citation type="submission" date="2024-01" db="EMBL/GenBank/DDBJ databases">
        <title>Genome assemblies of Stephania.</title>
        <authorList>
            <person name="Yang L."/>
        </authorList>
    </citation>
    <scope>NUCLEOTIDE SEQUENCE [LARGE SCALE GENOMIC DNA]</scope>
    <source>
        <strain evidence="9">JXDWG</strain>
        <tissue evidence="9">Leaf</tissue>
    </source>
</reference>
<sequence>MKMGEGGGASDLDGMKRKLDEAVEELRVCREENSVLESRIADYEMAVKELEEKIVSAVELLISVRKQRDEMAVRHDNAIRQVNVIKERMEEEEKGGSREKKFFSEFSYEEIEGATRNFDLSLIVAEGEHGIVYKGIVRNTEVVIKILQSNKFEGESIEFQQEVDILSRVRHPNLVSLIGVCREAGCLVYEYLPNGSLEDRLSCKDNTPPLSWQTRIRIAVEICSALFFLHSHKPLSIVHGDLKPANIFFDANFVSKVGVFDIFGLTSFNENSANEDKSCSRSSSMGNVEYLAPEFFTTGKLTPKSDVYSFGNILLRLLTGRSDDGMLKEVQDTVEKGNLSDILDPSAGDWPFVQAQQLAHLALRCCETNRKSRPDLRLDVWKVLEPMKASYGTTVSLGQVQRRFPSYFTCPIFQEIMRDPCVAADGFTYEAEAIKAWLHSGHNTSPMTNLKLDHHDLIPNYSLKSAIQEWQH</sequence>
<gene>
    <name evidence="9" type="ORF">Scep_006238</name>
</gene>
<dbReference type="EC" id="2.3.2.27" evidence="3"/>
<comment type="pathway">
    <text evidence="2">Protein modification; protein ubiquitination.</text>
</comment>
<dbReference type="CDD" id="cd16655">
    <property type="entry name" value="RING-Ubox_WDSUB1-like"/>
    <property type="match status" value="1"/>
</dbReference>
<dbReference type="PANTHER" id="PTHR45647:SF100">
    <property type="entry name" value="U-BOX DOMAIN-CONTAINING PROTEIN 33"/>
    <property type="match status" value="1"/>
</dbReference>
<dbReference type="GO" id="GO:0016567">
    <property type="term" value="P:protein ubiquitination"/>
    <property type="evidence" value="ECO:0007669"/>
    <property type="project" value="InterPro"/>
</dbReference>
<dbReference type="Pfam" id="PF04564">
    <property type="entry name" value="U-box"/>
    <property type="match status" value="1"/>
</dbReference>
<name>A0AAP0K7P3_9MAGN</name>
<dbReference type="SUPFAM" id="SSF56112">
    <property type="entry name" value="Protein kinase-like (PK-like)"/>
    <property type="match status" value="1"/>
</dbReference>
<evidence type="ECO:0000256" key="5">
    <source>
        <dbReference type="ARBA" id="ARBA00022786"/>
    </source>
</evidence>
<dbReference type="GO" id="GO:0061630">
    <property type="term" value="F:ubiquitin protein ligase activity"/>
    <property type="evidence" value="ECO:0007669"/>
    <property type="project" value="UniProtKB-EC"/>
</dbReference>
<keyword evidence="5" id="KW-0833">Ubl conjugation pathway</keyword>
<accession>A0AAP0K7P3</accession>
<dbReference type="InterPro" id="IPR051348">
    <property type="entry name" value="U-box_ubiquitin_ligases"/>
</dbReference>
<comment type="caution">
    <text evidence="9">The sequence shown here is derived from an EMBL/GenBank/DDBJ whole genome shotgun (WGS) entry which is preliminary data.</text>
</comment>
<dbReference type="Gene3D" id="3.30.40.10">
    <property type="entry name" value="Zinc/RING finger domain, C3HC4 (zinc finger)"/>
    <property type="match status" value="1"/>
</dbReference>
<proteinExistence type="predicted"/>
<evidence type="ECO:0000256" key="2">
    <source>
        <dbReference type="ARBA" id="ARBA00004906"/>
    </source>
</evidence>
<evidence type="ECO:0000256" key="4">
    <source>
        <dbReference type="ARBA" id="ARBA00022679"/>
    </source>
</evidence>
<dbReference type="Gene3D" id="1.10.510.10">
    <property type="entry name" value="Transferase(Phosphotransferase) domain 1"/>
    <property type="match status" value="1"/>
</dbReference>
<evidence type="ECO:0000256" key="3">
    <source>
        <dbReference type="ARBA" id="ARBA00012483"/>
    </source>
</evidence>
<dbReference type="PROSITE" id="PS50011">
    <property type="entry name" value="PROTEIN_KINASE_DOM"/>
    <property type="match status" value="1"/>
</dbReference>
<dbReference type="Gene3D" id="3.30.200.20">
    <property type="entry name" value="Phosphorylase Kinase, domain 1"/>
    <property type="match status" value="1"/>
</dbReference>
<dbReference type="EMBL" id="JBBNAG010000003">
    <property type="protein sequence ID" value="KAK9147481.1"/>
    <property type="molecule type" value="Genomic_DNA"/>
</dbReference>
<dbReference type="SMART" id="SM00220">
    <property type="entry name" value="S_TKc"/>
    <property type="match status" value="1"/>
</dbReference>
<dbReference type="InterPro" id="IPR008271">
    <property type="entry name" value="Ser/Thr_kinase_AS"/>
</dbReference>
<evidence type="ECO:0000256" key="6">
    <source>
        <dbReference type="SAM" id="Coils"/>
    </source>
</evidence>
<keyword evidence="6" id="KW-0175">Coiled coil</keyword>
<dbReference type="AlphaFoldDB" id="A0AAP0K7P3"/>
<feature type="domain" description="U-box" evidence="8">
    <location>
        <begin position="403"/>
        <end position="472"/>
    </location>
</feature>
<comment type="catalytic activity">
    <reaction evidence="1">
        <text>S-ubiquitinyl-[E2 ubiquitin-conjugating enzyme]-L-cysteine + [acceptor protein]-L-lysine = [E2 ubiquitin-conjugating enzyme]-L-cysteine + N(6)-ubiquitinyl-[acceptor protein]-L-lysine.</text>
        <dbReference type="EC" id="2.3.2.27"/>
    </reaction>
</comment>
<feature type="domain" description="Protein kinase" evidence="7">
    <location>
        <begin position="118"/>
        <end position="388"/>
    </location>
</feature>
<dbReference type="InterPro" id="IPR003613">
    <property type="entry name" value="Ubox_domain"/>
</dbReference>
<dbReference type="SUPFAM" id="SSF57850">
    <property type="entry name" value="RING/U-box"/>
    <property type="match status" value="1"/>
</dbReference>
<evidence type="ECO:0000313" key="10">
    <source>
        <dbReference type="Proteomes" id="UP001419268"/>
    </source>
</evidence>
<feature type="coiled-coil region" evidence="6">
    <location>
        <begin position="12"/>
        <end position="67"/>
    </location>
</feature>
<protein>
    <recommendedName>
        <fullName evidence="3">RING-type E3 ubiquitin transferase</fullName>
        <ecNumber evidence="3">2.3.2.27</ecNumber>
    </recommendedName>
</protein>
<keyword evidence="4" id="KW-0808">Transferase</keyword>
<dbReference type="InterPro" id="IPR000719">
    <property type="entry name" value="Prot_kinase_dom"/>
</dbReference>
<dbReference type="SUPFAM" id="SSF57997">
    <property type="entry name" value="Tropomyosin"/>
    <property type="match status" value="1"/>
</dbReference>
<dbReference type="SMART" id="SM00504">
    <property type="entry name" value="Ubox"/>
    <property type="match status" value="1"/>
</dbReference>
<dbReference type="InterPro" id="IPR011009">
    <property type="entry name" value="Kinase-like_dom_sf"/>
</dbReference>
<keyword evidence="10" id="KW-1185">Reference proteome</keyword>
<dbReference type="PROSITE" id="PS51698">
    <property type="entry name" value="U_BOX"/>
    <property type="match status" value="1"/>
</dbReference>